<feature type="non-terminal residue" evidence="1">
    <location>
        <position position="128"/>
    </location>
</feature>
<name>A0A6J4Q5V4_9PSEU</name>
<dbReference type="EMBL" id="CADCUS010000506">
    <property type="protein sequence ID" value="CAA9435395.1"/>
    <property type="molecule type" value="Genomic_DNA"/>
</dbReference>
<accession>A0A6J4Q5V4</accession>
<reference evidence="1" key="1">
    <citation type="submission" date="2020-02" db="EMBL/GenBank/DDBJ databases">
        <authorList>
            <person name="Meier V. D."/>
        </authorList>
    </citation>
    <scope>NUCLEOTIDE SEQUENCE</scope>
    <source>
        <strain evidence="1">AVDCRST_MAG66</strain>
    </source>
</reference>
<gene>
    <name evidence="1" type="ORF">AVDCRST_MAG66-3545</name>
</gene>
<evidence type="ECO:0000313" key="1">
    <source>
        <dbReference type="EMBL" id="CAA9435395.1"/>
    </source>
</evidence>
<organism evidence="1">
    <name type="scientific">uncultured Pseudonocardia sp</name>
    <dbReference type="NCBI Taxonomy" id="211455"/>
    <lineage>
        <taxon>Bacteria</taxon>
        <taxon>Bacillati</taxon>
        <taxon>Actinomycetota</taxon>
        <taxon>Actinomycetes</taxon>
        <taxon>Pseudonocardiales</taxon>
        <taxon>Pseudonocardiaceae</taxon>
        <taxon>Pseudonocardia</taxon>
        <taxon>environmental samples</taxon>
    </lineage>
</organism>
<dbReference type="AlphaFoldDB" id="A0A6J4Q5V4"/>
<sequence>MPDQRALAARDAATQAFLALDDEQRATAADVDAADELGTGRRLGEAWAQVALLGDQATTAAIAATTATPPGRGTRTADERAAAEIERARDAIRRFRASHARALDEAALVRGGLPRAVLAARTELTSAR</sequence>
<protein>
    <submittedName>
        <fullName evidence="1">Uncharacterized protein</fullName>
    </submittedName>
</protein>
<proteinExistence type="predicted"/>